<feature type="binding site" evidence="10">
    <location>
        <position position="261"/>
    </location>
    <ligand>
        <name>NAD(+)</name>
        <dbReference type="ChEBI" id="CHEBI:57540"/>
    </ligand>
</feature>
<evidence type="ECO:0000256" key="2">
    <source>
        <dbReference type="ARBA" id="ARBA00006601"/>
    </source>
</evidence>
<comment type="catalytic activity">
    <reaction evidence="6 7">
        <text>UDP-alpha-D-glucose + 2 NAD(+) + H2O = UDP-alpha-D-glucuronate + 2 NADH + 3 H(+)</text>
        <dbReference type="Rhea" id="RHEA:23596"/>
        <dbReference type="ChEBI" id="CHEBI:15377"/>
        <dbReference type="ChEBI" id="CHEBI:15378"/>
        <dbReference type="ChEBI" id="CHEBI:57540"/>
        <dbReference type="ChEBI" id="CHEBI:57945"/>
        <dbReference type="ChEBI" id="CHEBI:58052"/>
        <dbReference type="ChEBI" id="CHEBI:58885"/>
        <dbReference type="EC" id="1.1.1.22"/>
    </reaction>
</comment>
<dbReference type="GO" id="GO:0051287">
    <property type="term" value="F:NAD binding"/>
    <property type="evidence" value="ECO:0007669"/>
    <property type="project" value="InterPro"/>
</dbReference>
<evidence type="ECO:0000256" key="3">
    <source>
        <dbReference type="ARBA" id="ARBA00012954"/>
    </source>
</evidence>
<feature type="domain" description="UDP-glucose/GDP-mannose dehydrogenase C-terminal" evidence="11">
    <location>
        <begin position="311"/>
        <end position="413"/>
    </location>
</feature>
<dbReference type="InterPro" id="IPR028357">
    <property type="entry name" value="UDPglc_DH_bac"/>
</dbReference>
<dbReference type="UniPathway" id="UPA00038">
    <property type="reaction ID" value="UER00491"/>
</dbReference>
<feature type="binding site" evidence="9">
    <location>
        <begin position="150"/>
        <end position="153"/>
    </location>
    <ligand>
        <name>substrate</name>
    </ligand>
</feature>
<dbReference type="SMART" id="SM00984">
    <property type="entry name" value="UDPG_MGDP_dh_C"/>
    <property type="match status" value="1"/>
</dbReference>
<evidence type="ECO:0000256" key="8">
    <source>
        <dbReference type="PIRSR" id="PIRSR500134-1"/>
    </source>
</evidence>
<dbReference type="Pfam" id="PF03721">
    <property type="entry name" value="UDPG_MGDP_dh_N"/>
    <property type="match status" value="1"/>
</dbReference>
<dbReference type="PANTHER" id="PTHR43750">
    <property type="entry name" value="UDP-GLUCOSE 6-DEHYDROGENASE TUAD"/>
    <property type="match status" value="1"/>
</dbReference>
<feature type="binding site" evidence="10">
    <location>
        <position position="153"/>
    </location>
    <ligand>
        <name>NAD(+)</name>
        <dbReference type="ChEBI" id="CHEBI:57540"/>
    </ligand>
</feature>
<dbReference type="InterPro" id="IPR017476">
    <property type="entry name" value="UDP-Glc/GDP-Man"/>
</dbReference>
<organism evidence="12 13">
    <name type="scientific">Candidatus Falkowbacteria bacterium RIFOXYC2_FULL_48_21</name>
    <dbReference type="NCBI Taxonomy" id="1798005"/>
    <lineage>
        <taxon>Bacteria</taxon>
        <taxon>Candidatus Falkowiibacteriota</taxon>
    </lineage>
</organism>
<dbReference type="GO" id="GO:0003979">
    <property type="term" value="F:UDP-glucose 6-dehydrogenase activity"/>
    <property type="evidence" value="ECO:0007669"/>
    <property type="project" value="UniProtKB-EC"/>
</dbReference>
<sequence length="429" mass="47417">MRIMIIGAGYVGLVSSACFAELGHNVVCVDTDSEKIKGLNQGIMPFFEPGIKDLVSANLLAARLQFSLSIKDNINNVDVIFICVGTPPKKTGQADLSQVFQAAEEIGRSIKQYAVIVTKSTVPVGAAKKIRKIISANYHSEYDVASCPEFLREGTAIKDFMCPDRIVIGTESLRAREWLVKLHEKIECPKILTEIATAEMIKYASNAFLATKISFINEVANVCELVGADVERVAEGMGYDKRIGRAFLNAGIGYGGSCFPKDVRALHHIAEENGCLFQLLKAVIEVNSQQKWLFYKKIKTVLGNLEEKSIGVWGLSFKPETDDIRESIAIELIEKLIEDGAKVKVYDPVAMANAQKVLGDRVGYCFSAAYAAEAADALLIMTEWDEFRNFDFNILRGRMRQQVVIDGRNLYDKAVLSSLGFNYLSVGRQ</sequence>
<feature type="binding site" evidence="9">
    <location>
        <position position="318"/>
    </location>
    <ligand>
        <name>substrate</name>
    </ligand>
</feature>
<feature type="binding site" evidence="9">
    <location>
        <begin position="247"/>
        <end position="251"/>
    </location>
    <ligand>
        <name>substrate</name>
    </ligand>
</feature>
<dbReference type="GO" id="GO:0000271">
    <property type="term" value="P:polysaccharide biosynthetic process"/>
    <property type="evidence" value="ECO:0007669"/>
    <property type="project" value="InterPro"/>
</dbReference>
<feature type="binding site" evidence="10">
    <location>
        <position position="86"/>
    </location>
    <ligand>
        <name>NAD(+)</name>
        <dbReference type="ChEBI" id="CHEBI:57540"/>
    </ligand>
</feature>
<keyword evidence="4 7" id="KW-0560">Oxidoreductase</keyword>
<dbReference type="NCBIfam" id="TIGR03026">
    <property type="entry name" value="NDP-sugDHase"/>
    <property type="match status" value="1"/>
</dbReference>
<dbReference type="SUPFAM" id="SSF48179">
    <property type="entry name" value="6-phosphogluconate dehydrogenase C-terminal domain-like"/>
    <property type="match status" value="1"/>
</dbReference>
<dbReference type="InterPro" id="IPR036220">
    <property type="entry name" value="UDP-Glc/GDP-Man_DH_C_sf"/>
</dbReference>
<keyword evidence="5 7" id="KW-0520">NAD</keyword>
<evidence type="ECO:0000256" key="1">
    <source>
        <dbReference type="ARBA" id="ARBA00004701"/>
    </source>
</evidence>
<feature type="active site" description="Nucleophile" evidence="8">
    <location>
        <position position="258"/>
    </location>
</feature>
<dbReference type="Proteomes" id="UP000178656">
    <property type="component" value="Unassembled WGS sequence"/>
</dbReference>
<evidence type="ECO:0000313" key="12">
    <source>
        <dbReference type="EMBL" id="OGF34293.1"/>
    </source>
</evidence>
<comment type="pathway">
    <text evidence="1">Nucleotide-sugar biosynthesis; UDP-alpha-D-glucuronate biosynthesis; UDP-alpha-D-glucuronate from UDP-alpha-D-glucose: step 1/1.</text>
</comment>
<dbReference type="InterPro" id="IPR001732">
    <property type="entry name" value="UDP-Glc/GDP-Man_DH_N"/>
</dbReference>
<evidence type="ECO:0000256" key="10">
    <source>
        <dbReference type="PIRSR" id="PIRSR500134-3"/>
    </source>
</evidence>
<evidence type="ECO:0000313" key="13">
    <source>
        <dbReference type="Proteomes" id="UP000178656"/>
    </source>
</evidence>
<dbReference type="EC" id="1.1.1.22" evidence="3 7"/>
<feature type="binding site" evidence="10">
    <location>
        <position position="325"/>
    </location>
    <ligand>
        <name>NAD(+)</name>
        <dbReference type="ChEBI" id="CHEBI:57540"/>
    </ligand>
</feature>
<dbReference type="InterPro" id="IPR014026">
    <property type="entry name" value="UDP-Glc/GDP-Man_DH_dimer"/>
</dbReference>
<gene>
    <name evidence="12" type="ORF">A2482_00680</name>
</gene>
<protein>
    <recommendedName>
        <fullName evidence="3 7">UDP-glucose 6-dehydrogenase</fullName>
        <ecNumber evidence="3 7">1.1.1.22</ecNumber>
    </recommendedName>
</protein>
<feature type="binding site" evidence="9">
    <location>
        <position position="255"/>
    </location>
    <ligand>
        <name>substrate</name>
    </ligand>
</feature>
<dbReference type="EMBL" id="MFGM01000074">
    <property type="protein sequence ID" value="OGF34293.1"/>
    <property type="molecule type" value="Genomic_DNA"/>
</dbReference>
<evidence type="ECO:0000256" key="5">
    <source>
        <dbReference type="ARBA" id="ARBA00023027"/>
    </source>
</evidence>
<feature type="binding site" evidence="10">
    <location>
        <position position="35"/>
    </location>
    <ligand>
        <name>NAD(+)</name>
        <dbReference type="ChEBI" id="CHEBI:57540"/>
    </ligand>
</feature>
<accession>A0A1F5T6E4</accession>
<dbReference type="AlphaFoldDB" id="A0A1F5T6E4"/>
<dbReference type="InterPro" id="IPR036291">
    <property type="entry name" value="NAD(P)-bd_dom_sf"/>
</dbReference>
<dbReference type="Gene3D" id="3.40.50.720">
    <property type="entry name" value="NAD(P)-binding Rossmann-like Domain"/>
    <property type="match status" value="2"/>
</dbReference>
<evidence type="ECO:0000256" key="7">
    <source>
        <dbReference type="PIRNR" id="PIRNR000124"/>
    </source>
</evidence>
<dbReference type="Pfam" id="PF00984">
    <property type="entry name" value="UDPG_MGDP_dh"/>
    <property type="match status" value="1"/>
</dbReference>
<dbReference type="Gene3D" id="1.20.5.100">
    <property type="entry name" value="Cytochrome c1, transmembrane anchor, C-terminal"/>
    <property type="match status" value="1"/>
</dbReference>
<dbReference type="SUPFAM" id="SSF51735">
    <property type="entry name" value="NAD(P)-binding Rossmann-fold domains"/>
    <property type="match status" value="1"/>
</dbReference>
<comment type="similarity">
    <text evidence="2 7">Belongs to the UDP-glucose/GDP-mannose dehydrogenase family.</text>
</comment>
<dbReference type="GO" id="GO:0006065">
    <property type="term" value="P:UDP-glucuronate biosynthetic process"/>
    <property type="evidence" value="ECO:0007669"/>
    <property type="project" value="UniProtKB-UniPathway"/>
</dbReference>
<dbReference type="PANTHER" id="PTHR43750:SF3">
    <property type="entry name" value="UDP-GLUCOSE 6-DEHYDROGENASE TUAD"/>
    <property type="match status" value="1"/>
</dbReference>
<evidence type="ECO:0000256" key="6">
    <source>
        <dbReference type="ARBA" id="ARBA00047473"/>
    </source>
</evidence>
<dbReference type="InterPro" id="IPR008927">
    <property type="entry name" value="6-PGluconate_DH-like_C_sf"/>
</dbReference>
<dbReference type="PIRSF" id="PIRSF500134">
    <property type="entry name" value="UDPglc_DH_bac"/>
    <property type="match status" value="1"/>
</dbReference>
<feature type="binding site" evidence="10">
    <location>
        <position position="121"/>
    </location>
    <ligand>
        <name>NAD(+)</name>
        <dbReference type="ChEBI" id="CHEBI:57540"/>
    </ligand>
</feature>
<feature type="binding site" evidence="10">
    <location>
        <position position="30"/>
    </location>
    <ligand>
        <name>NAD(+)</name>
        <dbReference type="ChEBI" id="CHEBI:57540"/>
    </ligand>
</feature>
<dbReference type="PIRSF" id="PIRSF000124">
    <property type="entry name" value="UDPglc_GDPman_dh"/>
    <property type="match status" value="1"/>
</dbReference>
<dbReference type="Pfam" id="PF03720">
    <property type="entry name" value="UDPG_MGDP_dh_C"/>
    <property type="match status" value="1"/>
</dbReference>
<comment type="caution">
    <text evidence="12">The sequence shown here is derived from an EMBL/GenBank/DDBJ whole genome shotgun (WGS) entry which is preliminary data.</text>
</comment>
<dbReference type="SUPFAM" id="SSF52413">
    <property type="entry name" value="UDP-glucose/GDP-mannose dehydrogenase C-terminal domain"/>
    <property type="match status" value="1"/>
</dbReference>
<reference evidence="12 13" key="1">
    <citation type="journal article" date="2016" name="Nat. Commun.">
        <title>Thousands of microbial genomes shed light on interconnected biogeochemical processes in an aquifer system.</title>
        <authorList>
            <person name="Anantharaman K."/>
            <person name="Brown C.T."/>
            <person name="Hug L.A."/>
            <person name="Sharon I."/>
            <person name="Castelle C.J."/>
            <person name="Probst A.J."/>
            <person name="Thomas B.C."/>
            <person name="Singh A."/>
            <person name="Wilkins M.J."/>
            <person name="Karaoz U."/>
            <person name="Brodie E.L."/>
            <person name="Williams K.H."/>
            <person name="Hubbard S.S."/>
            <person name="Banfield J.F."/>
        </authorList>
    </citation>
    <scope>NUCLEOTIDE SEQUENCE [LARGE SCALE GENOMIC DNA]</scope>
</reference>
<evidence type="ECO:0000259" key="11">
    <source>
        <dbReference type="SMART" id="SM00984"/>
    </source>
</evidence>
<dbReference type="PROSITE" id="PS51257">
    <property type="entry name" value="PROKAR_LIPOPROTEIN"/>
    <property type="match status" value="1"/>
</dbReference>
<evidence type="ECO:0000256" key="4">
    <source>
        <dbReference type="ARBA" id="ARBA00023002"/>
    </source>
</evidence>
<evidence type="ECO:0000256" key="9">
    <source>
        <dbReference type="PIRSR" id="PIRSR500134-2"/>
    </source>
</evidence>
<name>A0A1F5T6E4_9BACT</name>
<feature type="binding site" evidence="9">
    <location>
        <position position="202"/>
    </location>
    <ligand>
        <name>substrate</name>
    </ligand>
</feature>
<proteinExistence type="inferred from homology"/>
<dbReference type="InterPro" id="IPR014027">
    <property type="entry name" value="UDP-Glc/GDP-Man_DH_C"/>
</dbReference>